<protein>
    <recommendedName>
        <fullName evidence="11">Lysophospholipid acyltransferase 2</fullName>
    </recommendedName>
</protein>
<keyword evidence="3 8" id="KW-0812">Transmembrane</keyword>
<evidence type="ECO:0000313" key="9">
    <source>
        <dbReference type="EMBL" id="CAL1538713.1"/>
    </source>
</evidence>
<feature type="transmembrane region" description="Helical" evidence="8">
    <location>
        <begin position="60"/>
        <end position="79"/>
    </location>
</feature>
<organism evidence="9 10">
    <name type="scientific">Lymnaea stagnalis</name>
    <name type="common">Great pond snail</name>
    <name type="synonym">Helix stagnalis</name>
    <dbReference type="NCBI Taxonomy" id="6523"/>
    <lineage>
        <taxon>Eukaryota</taxon>
        <taxon>Metazoa</taxon>
        <taxon>Spiralia</taxon>
        <taxon>Lophotrochozoa</taxon>
        <taxon>Mollusca</taxon>
        <taxon>Gastropoda</taxon>
        <taxon>Heterobranchia</taxon>
        <taxon>Euthyneura</taxon>
        <taxon>Panpulmonata</taxon>
        <taxon>Hygrophila</taxon>
        <taxon>Lymnaeoidea</taxon>
        <taxon>Lymnaeidae</taxon>
        <taxon>Lymnaea</taxon>
    </lineage>
</organism>
<keyword evidence="6" id="KW-0012">Acyltransferase</keyword>
<evidence type="ECO:0000256" key="2">
    <source>
        <dbReference type="ARBA" id="ARBA00022679"/>
    </source>
</evidence>
<dbReference type="GO" id="GO:0030258">
    <property type="term" value="P:lipid modification"/>
    <property type="evidence" value="ECO:0007669"/>
    <property type="project" value="TreeGrafter"/>
</dbReference>
<feature type="transmembrane region" description="Helical" evidence="8">
    <location>
        <begin position="263"/>
        <end position="282"/>
    </location>
</feature>
<evidence type="ECO:0000256" key="7">
    <source>
        <dbReference type="SAM" id="MobiDB-lite"/>
    </source>
</evidence>
<dbReference type="GO" id="GO:0016020">
    <property type="term" value="C:membrane"/>
    <property type="evidence" value="ECO:0007669"/>
    <property type="project" value="UniProtKB-SubCell"/>
</dbReference>
<gene>
    <name evidence="9" type="ORF">GSLYS_00012534001</name>
</gene>
<dbReference type="GO" id="GO:0016746">
    <property type="term" value="F:acyltransferase activity"/>
    <property type="evidence" value="ECO:0007669"/>
    <property type="project" value="UniProtKB-KW"/>
</dbReference>
<feature type="compositionally biased region" description="Basic and acidic residues" evidence="7">
    <location>
        <begin position="519"/>
        <end position="533"/>
    </location>
</feature>
<name>A0AAV2I068_LYMST</name>
<dbReference type="PANTHER" id="PTHR13906">
    <property type="entry name" value="PORCUPINE"/>
    <property type="match status" value="1"/>
</dbReference>
<comment type="subcellular location">
    <subcellularLocation>
        <location evidence="1">Membrane</location>
        <topology evidence="1">Multi-pass membrane protein</topology>
    </subcellularLocation>
</comment>
<sequence length="533" mass="60964">MVFKSEFYGGSLLLKPLADAIGLPIDQINFLVCQLVALTLAFPFRSYLSVEKVGVKARHIVETVVGILLTLFCFGNQIWHLLFQSVVSYICLAFGGKTYSHGLVFTFSMVYLSVCHIYRQVYDYGGYTLDITGPLMIQTQKLTSLAFALHDGRYKDEARLSPDQREQAVRKLPNVLQYLSYMFYFHGIMVGPLTFYNDYIAFIDGTNFIKPGNSAGVTHQRHPAEHLNKIVFRKLLVASACCLGMMILPGLCFPPEKINTPEYYSMNFLHKMIYILGVMTIAKHKYYFAWKLADAVNNAAGFGFSDFDAQGNPKWDLTDNVHIAGVELSTSLKVNIDSWNKKTLTWLRRMVYDRAPFSKTLAVFACSAFWHGFYPGYYLTFGTGAFMTVVARDVRRYVRPWFQQSSVHKFAYEIITFTATRFANCYICFPFLVLEFYACFNMYRSLYFYYHILTLVGFVYFTFSARSKTTKPHSSSVTPQKSSEPPVNRKLNQSLSKTKGSLNQDRDDSPVNSEPVLSLHDKWNETEQKSKSE</sequence>
<keyword evidence="4 8" id="KW-1133">Transmembrane helix</keyword>
<feature type="transmembrane region" description="Helical" evidence="8">
    <location>
        <begin position="231"/>
        <end position="251"/>
    </location>
</feature>
<keyword evidence="5 8" id="KW-0472">Membrane</keyword>
<feature type="transmembrane region" description="Helical" evidence="8">
    <location>
        <begin position="414"/>
        <end position="434"/>
    </location>
</feature>
<dbReference type="PANTHER" id="PTHR13906:SF4">
    <property type="entry name" value="LYSOPHOSPHOLIPID ACYLTRANSFERASE 6"/>
    <property type="match status" value="1"/>
</dbReference>
<evidence type="ECO:0000256" key="3">
    <source>
        <dbReference type="ARBA" id="ARBA00022692"/>
    </source>
</evidence>
<feature type="region of interest" description="Disordered" evidence="7">
    <location>
        <begin position="469"/>
        <end position="533"/>
    </location>
</feature>
<feature type="compositionally biased region" description="Polar residues" evidence="7">
    <location>
        <begin position="469"/>
        <end position="503"/>
    </location>
</feature>
<dbReference type="Pfam" id="PF03062">
    <property type="entry name" value="MBOAT"/>
    <property type="match status" value="1"/>
</dbReference>
<feature type="transmembrane region" description="Helical" evidence="8">
    <location>
        <begin position="28"/>
        <end position="48"/>
    </location>
</feature>
<evidence type="ECO:0000256" key="5">
    <source>
        <dbReference type="ARBA" id="ARBA00023136"/>
    </source>
</evidence>
<evidence type="ECO:0008006" key="11">
    <source>
        <dbReference type="Google" id="ProtNLM"/>
    </source>
</evidence>
<dbReference type="InterPro" id="IPR004299">
    <property type="entry name" value="MBOAT_fam"/>
</dbReference>
<keyword evidence="2" id="KW-0808">Transferase</keyword>
<proteinExistence type="predicted"/>
<dbReference type="AlphaFoldDB" id="A0AAV2I068"/>
<evidence type="ECO:0000256" key="6">
    <source>
        <dbReference type="ARBA" id="ARBA00023315"/>
    </source>
</evidence>
<evidence type="ECO:0000256" key="1">
    <source>
        <dbReference type="ARBA" id="ARBA00004141"/>
    </source>
</evidence>
<accession>A0AAV2I068</accession>
<feature type="transmembrane region" description="Helical" evidence="8">
    <location>
        <begin position="99"/>
        <end position="118"/>
    </location>
</feature>
<dbReference type="InterPro" id="IPR049941">
    <property type="entry name" value="LPLAT_7/PORCN-like"/>
</dbReference>
<evidence type="ECO:0000313" key="10">
    <source>
        <dbReference type="Proteomes" id="UP001497497"/>
    </source>
</evidence>
<feature type="transmembrane region" description="Helical" evidence="8">
    <location>
        <begin position="376"/>
        <end position="394"/>
    </location>
</feature>
<dbReference type="EMBL" id="CAXITT010000310">
    <property type="protein sequence ID" value="CAL1538713.1"/>
    <property type="molecule type" value="Genomic_DNA"/>
</dbReference>
<keyword evidence="10" id="KW-1185">Reference proteome</keyword>
<evidence type="ECO:0000256" key="8">
    <source>
        <dbReference type="SAM" id="Phobius"/>
    </source>
</evidence>
<dbReference type="Proteomes" id="UP001497497">
    <property type="component" value="Unassembled WGS sequence"/>
</dbReference>
<evidence type="ECO:0000256" key="4">
    <source>
        <dbReference type="ARBA" id="ARBA00022989"/>
    </source>
</evidence>
<reference evidence="9 10" key="1">
    <citation type="submission" date="2024-04" db="EMBL/GenBank/DDBJ databases">
        <authorList>
            <consortium name="Genoscope - CEA"/>
            <person name="William W."/>
        </authorList>
    </citation>
    <scope>NUCLEOTIDE SEQUENCE [LARGE SCALE GENOMIC DNA]</scope>
</reference>
<comment type="caution">
    <text evidence="9">The sequence shown here is derived from an EMBL/GenBank/DDBJ whole genome shotgun (WGS) entry which is preliminary data.</text>
</comment>
<feature type="transmembrane region" description="Helical" evidence="8">
    <location>
        <begin position="446"/>
        <end position="463"/>
    </location>
</feature>